<dbReference type="GO" id="GO:0003677">
    <property type="term" value="F:DNA binding"/>
    <property type="evidence" value="ECO:0007669"/>
    <property type="project" value="UniProtKB-KW"/>
</dbReference>
<evidence type="ECO:0000256" key="1">
    <source>
        <dbReference type="ARBA" id="ARBA00023015"/>
    </source>
</evidence>
<evidence type="ECO:0000259" key="4">
    <source>
        <dbReference type="Pfam" id="PF03466"/>
    </source>
</evidence>
<evidence type="ECO:0000313" key="5">
    <source>
        <dbReference type="EMBL" id="MBM3275335.1"/>
    </source>
</evidence>
<gene>
    <name evidence="5" type="ORF">FJZ00_09290</name>
</gene>
<dbReference type="Pfam" id="PF03466">
    <property type="entry name" value="LysR_substrate"/>
    <property type="match status" value="1"/>
</dbReference>
<dbReference type="AlphaFoldDB" id="A0A937X6P2"/>
<protein>
    <submittedName>
        <fullName evidence="5">LysR family transcriptional regulator</fullName>
    </submittedName>
</protein>
<feature type="domain" description="LysR substrate-binding" evidence="4">
    <location>
        <begin position="2"/>
        <end position="135"/>
    </location>
</feature>
<dbReference type="InterPro" id="IPR005119">
    <property type="entry name" value="LysR_subst-bd"/>
</dbReference>
<evidence type="ECO:0000256" key="2">
    <source>
        <dbReference type="ARBA" id="ARBA00023125"/>
    </source>
</evidence>
<dbReference type="PANTHER" id="PTHR30579">
    <property type="entry name" value="TRANSCRIPTIONAL REGULATOR"/>
    <property type="match status" value="1"/>
</dbReference>
<dbReference type="GO" id="GO:0003700">
    <property type="term" value="F:DNA-binding transcription factor activity"/>
    <property type="evidence" value="ECO:0007669"/>
    <property type="project" value="TreeGrafter"/>
</dbReference>
<dbReference type="EMBL" id="VGJX01000535">
    <property type="protein sequence ID" value="MBM3275335.1"/>
    <property type="molecule type" value="Genomic_DNA"/>
</dbReference>
<dbReference type="Gene3D" id="3.40.190.290">
    <property type="match status" value="1"/>
</dbReference>
<keyword evidence="2" id="KW-0238">DNA-binding</keyword>
<dbReference type="PANTHER" id="PTHR30579:SF7">
    <property type="entry name" value="HTH-TYPE TRANSCRIPTIONAL REGULATOR LRHA-RELATED"/>
    <property type="match status" value="1"/>
</dbReference>
<keyword evidence="1" id="KW-0805">Transcription regulation</keyword>
<keyword evidence="3" id="KW-0804">Transcription</keyword>
<accession>A0A937X6P2</accession>
<comment type="caution">
    <text evidence="5">The sequence shown here is derived from an EMBL/GenBank/DDBJ whole genome shotgun (WGS) entry which is preliminary data.</text>
</comment>
<organism evidence="5 6">
    <name type="scientific">Candidatus Tanganyikabacteria bacterium</name>
    <dbReference type="NCBI Taxonomy" id="2961651"/>
    <lineage>
        <taxon>Bacteria</taxon>
        <taxon>Bacillati</taxon>
        <taxon>Candidatus Sericytochromatia</taxon>
        <taxon>Candidatus Tanganyikabacteria</taxon>
    </lineage>
</organism>
<evidence type="ECO:0000313" key="6">
    <source>
        <dbReference type="Proteomes" id="UP000703893"/>
    </source>
</evidence>
<name>A0A937X6P2_9BACT</name>
<evidence type="ECO:0000256" key="3">
    <source>
        <dbReference type="ARBA" id="ARBA00023163"/>
    </source>
</evidence>
<proteinExistence type="predicted"/>
<dbReference type="InterPro" id="IPR050176">
    <property type="entry name" value="LTTR"/>
</dbReference>
<dbReference type="SUPFAM" id="SSF53850">
    <property type="entry name" value="Periplasmic binding protein-like II"/>
    <property type="match status" value="1"/>
</dbReference>
<sequence>FHALLAEEFVLVVAPRWADRLPPAGELTPEALSNVPLLAFADDLPIVRRFFRTVLGTRLTIHAALTLPDLRGLAAAVAAGAGYSVLPHYLCRDAIAAGKLTRLFPDVPGPTNTLYLAVRPEMMRDSRVRSVREKLIR</sequence>
<dbReference type="Proteomes" id="UP000703893">
    <property type="component" value="Unassembled WGS sequence"/>
</dbReference>
<reference evidence="5 6" key="1">
    <citation type="submission" date="2019-03" db="EMBL/GenBank/DDBJ databases">
        <title>Lake Tanganyika Metagenome-Assembled Genomes (MAGs).</title>
        <authorList>
            <person name="Tran P."/>
        </authorList>
    </citation>
    <scope>NUCLEOTIDE SEQUENCE [LARGE SCALE GENOMIC DNA]</scope>
    <source>
        <strain evidence="5">K_DeepCast_65m_m2_236</strain>
    </source>
</reference>
<feature type="non-terminal residue" evidence="5">
    <location>
        <position position="1"/>
    </location>
</feature>